<organism evidence="11 12">
    <name type="scientific">Ureibacillus endophyticus</name>
    <dbReference type="NCBI Taxonomy" id="1978490"/>
    <lineage>
        <taxon>Bacteria</taxon>
        <taxon>Bacillati</taxon>
        <taxon>Bacillota</taxon>
        <taxon>Bacilli</taxon>
        <taxon>Bacillales</taxon>
        <taxon>Caryophanaceae</taxon>
        <taxon>Ureibacillus</taxon>
    </lineage>
</organism>
<proteinExistence type="predicted"/>
<keyword evidence="9" id="KW-0472">Membrane</keyword>
<dbReference type="PRINTS" id="PR00344">
    <property type="entry name" value="BCTRLSENSOR"/>
</dbReference>
<evidence type="ECO:0000256" key="9">
    <source>
        <dbReference type="SAM" id="Phobius"/>
    </source>
</evidence>
<evidence type="ECO:0000256" key="1">
    <source>
        <dbReference type="ARBA" id="ARBA00000085"/>
    </source>
</evidence>
<keyword evidence="3" id="KW-0597">Phosphoprotein</keyword>
<feature type="domain" description="Histidine kinase" evidence="10">
    <location>
        <begin position="214"/>
        <end position="413"/>
    </location>
</feature>
<feature type="transmembrane region" description="Helical" evidence="9">
    <location>
        <begin position="89"/>
        <end position="108"/>
    </location>
</feature>
<gene>
    <name evidence="11" type="ORF">D8M03_12920</name>
</gene>
<feature type="transmembrane region" description="Helical" evidence="9">
    <location>
        <begin position="120"/>
        <end position="144"/>
    </location>
</feature>
<evidence type="ECO:0000313" key="11">
    <source>
        <dbReference type="EMBL" id="RKQ14972.1"/>
    </source>
</evidence>
<dbReference type="SMART" id="SM00387">
    <property type="entry name" value="HATPase_c"/>
    <property type="match status" value="1"/>
</dbReference>
<dbReference type="AlphaFoldDB" id="A0A494YXL7"/>
<keyword evidence="7 11" id="KW-0067">ATP-binding</keyword>
<dbReference type="EC" id="2.7.13.3" evidence="2"/>
<feature type="transmembrane region" description="Helical" evidence="9">
    <location>
        <begin position="59"/>
        <end position="77"/>
    </location>
</feature>
<comment type="caution">
    <text evidence="11">The sequence shown here is derived from an EMBL/GenBank/DDBJ whole genome shotgun (WGS) entry which is preliminary data.</text>
</comment>
<evidence type="ECO:0000256" key="5">
    <source>
        <dbReference type="ARBA" id="ARBA00022741"/>
    </source>
</evidence>
<evidence type="ECO:0000259" key="10">
    <source>
        <dbReference type="PROSITE" id="PS50109"/>
    </source>
</evidence>
<keyword evidence="6" id="KW-0418">Kinase</keyword>
<dbReference type="OrthoDB" id="1674512at2"/>
<evidence type="ECO:0000256" key="6">
    <source>
        <dbReference type="ARBA" id="ARBA00022777"/>
    </source>
</evidence>
<protein>
    <recommendedName>
        <fullName evidence="2">histidine kinase</fullName>
        <ecNumber evidence="2">2.7.13.3</ecNumber>
    </recommendedName>
</protein>
<evidence type="ECO:0000256" key="8">
    <source>
        <dbReference type="ARBA" id="ARBA00023012"/>
    </source>
</evidence>
<accession>A0A494YXL7</accession>
<keyword evidence="9" id="KW-1133">Transmembrane helix</keyword>
<keyword evidence="5" id="KW-0547">Nucleotide-binding</keyword>
<evidence type="ECO:0000256" key="2">
    <source>
        <dbReference type="ARBA" id="ARBA00012438"/>
    </source>
</evidence>
<dbReference type="PANTHER" id="PTHR43547">
    <property type="entry name" value="TWO-COMPONENT HISTIDINE KINASE"/>
    <property type="match status" value="1"/>
</dbReference>
<dbReference type="InterPro" id="IPR036890">
    <property type="entry name" value="HATPase_C_sf"/>
</dbReference>
<reference evidence="11 12" key="1">
    <citation type="journal article" date="2016" name="Antonie Van Leeuwenhoek">
        <title>Lysinibacillus endophyticus sp. nov., an indole-3-acetic acid producing endophytic bacterium isolated from corn root (Zea mays cv. Xinken-5).</title>
        <authorList>
            <person name="Yu J."/>
            <person name="Guan X."/>
            <person name="Liu C."/>
            <person name="Xiang W."/>
            <person name="Yu Z."/>
            <person name="Liu X."/>
            <person name="Wang G."/>
        </authorList>
    </citation>
    <scope>NUCLEOTIDE SEQUENCE [LARGE SCALE GENOMIC DNA]</scope>
    <source>
        <strain evidence="11 12">DSM 100506</strain>
    </source>
</reference>
<evidence type="ECO:0000256" key="3">
    <source>
        <dbReference type="ARBA" id="ARBA00022553"/>
    </source>
</evidence>
<keyword evidence="12" id="KW-1185">Reference proteome</keyword>
<keyword evidence="8" id="KW-0902">Two-component regulatory system</keyword>
<dbReference type="Proteomes" id="UP000272238">
    <property type="component" value="Unassembled WGS sequence"/>
</dbReference>
<dbReference type="GO" id="GO:0000155">
    <property type="term" value="F:phosphorelay sensor kinase activity"/>
    <property type="evidence" value="ECO:0007669"/>
    <property type="project" value="TreeGrafter"/>
</dbReference>
<dbReference type="PROSITE" id="PS50109">
    <property type="entry name" value="HIS_KIN"/>
    <property type="match status" value="1"/>
</dbReference>
<name>A0A494YXL7_9BACL</name>
<dbReference type="PANTHER" id="PTHR43547:SF10">
    <property type="entry name" value="SENSOR HISTIDINE KINASE DCUS"/>
    <property type="match status" value="1"/>
</dbReference>
<sequence length="414" mass="46853">MALKKFSLPSNTVATIILLALLIAFSSEIKLMPFEDFPFRFGLGSMIFFLAVLIQPIPIIKFGFVTGITVVIFRVFLDLLVTDYEFSQILIERFPAALFYFFFAFFLSKLNIEKYKSKPIALGLFATLFEFVSNFIEELFILLFVVTHTHLLKESFLLLIVAFIRSFSVVGIYSAIIIGEQKRQFQQLLSIGSNLYVETLYLKKSMDHIEQITASSFELYKALKSIDNHLSTKALFISQEIHEVKKDSQRIYSGLSKITTAKNLDDHLISNLLQYVIEANKKYSTYLNKSIEFKETYHTDFYTKEPIALLALLNNLVSNAVEAIEEEGSISISVNKQNDETVIEVEDTGVGIPKTMLPVIFDAGYTTKFNDEGKASTGIGLSHVQSIVEKFEGKIVVESNQTTKFTITIPTNNL</sequence>
<dbReference type="Gene3D" id="3.30.565.10">
    <property type="entry name" value="Histidine kinase-like ATPase, C-terminal domain"/>
    <property type="match status" value="1"/>
</dbReference>
<comment type="catalytic activity">
    <reaction evidence="1">
        <text>ATP + protein L-histidine = ADP + protein N-phospho-L-histidine.</text>
        <dbReference type="EC" id="2.7.13.3"/>
    </reaction>
</comment>
<dbReference type="InterPro" id="IPR004358">
    <property type="entry name" value="Sig_transdc_His_kin-like_C"/>
</dbReference>
<dbReference type="InterPro" id="IPR003594">
    <property type="entry name" value="HATPase_dom"/>
</dbReference>
<dbReference type="Pfam" id="PF02518">
    <property type="entry name" value="HATPase_c"/>
    <property type="match status" value="1"/>
</dbReference>
<dbReference type="GO" id="GO:0005524">
    <property type="term" value="F:ATP binding"/>
    <property type="evidence" value="ECO:0007669"/>
    <property type="project" value="UniProtKB-KW"/>
</dbReference>
<dbReference type="EMBL" id="RBZN01000036">
    <property type="protein sequence ID" value="RKQ14972.1"/>
    <property type="molecule type" value="Genomic_DNA"/>
</dbReference>
<dbReference type="InterPro" id="IPR005467">
    <property type="entry name" value="His_kinase_dom"/>
</dbReference>
<keyword evidence="9" id="KW-0812">Transmembrane</keyword>
<evidence type="ECO:0000313" key="12">
    <source>
        <dbReference type="Proteomes" id="UP000272238"/>
    </source>
</evidence>
<evidence type="ECO:0000256" key="4">
    <source>
        <dbReference type="ARBA" id="ARBA00022679"/>
    </source>
</evidence>
<dbReference type="RefSeq" id="WP_121215244.1">
    <property type="nucleotide sequence ID" value="NZ_JAMYWW010000001.1"/>
</dbReference>
<feature type="transmembrane region" description="Helical" evidence="9">
    <location>
        <begin position="156"/>
        <end position="178"/>
    </location>
</feature>
<dbReference type="SUPFAM" id="SSF55874">
    <property type="entry name" value="ATPase domain of HSP90 chaperone/DNA topoisomerase II/histidine kinase"/>
    <property type="match status" value="1"/>
</dbReference>
<evidence type="ECO:0000256" key="7">
    <source>
        <dbReference type="ARBA" id="ARBA00022840"/>
    </source>
</evidence>
<keyword evidence="4" id="KW-0808">Transferase</keyword>